<evidence type="ECO:0008006" key="9">
    <source>
        <dbReference type="Google" id="ProtNLM"/>
    </source>
</evidence>
<organism evidence="7 8">
    <name type="scientific">Penicillium subrubescens</name>
    <dbReference type="NCBI Taxonomy" id="1316194"/>
    <lineage>
        <taxon>Eukaryota</taxon>
        <taxon>Fungi</taxon>
        <taxon>Dikarya</taxon>
        <taxon>Ascomycota</taxon>
        <taxon>Pezizomycotina</taxon>
        <taxon>Eurotiomycetes</taxon>
        <taxon>Eurotiomycetidae</taxon>
        <taxon>Eurotiales</taxon>
        <taxon>Aspergillaceae</taxon>
        <taxon>Penicillium</taxon>
    </lineage>
</organism>
<gene>
    <name evidence="7" type="ORF">PENSUB_726</name>
</gene>
<dbReference type="InterPro" id="IPR051089">
    <property type="entry name" value="prtT"/>
</dbReference>
<accession>A0A1Q5UM14</accession>
<keyword evidence="2" id="KW-0805">Transcription regulation</keyword>
<dbReference type="GO" id="GO:0000981">
    <property type="term" value="F:DNA-binding transcription factor activity, RNA polymerase II-specific"/>
    <property type="evidence" value="ECO:0007669"/>
    <property type="project" value="TreeGrafter"/>
</dbReference>
<comment type="subcellular location">
    <subcellularLocation>
        <location evidence="1">Nucleus</location>
    </subcellularLocation>
</comment>
<feature type="compositionally biased region" description="Polar residues" evidence="6">
    <location>
        <begin position="28"/>
        <end position="37"/>
    </location>
</feature>
<dbReference type="PANTHER" id="PTHR31845:SF10">
    <property type="entry name" value="ZN(II)2CYS6 TRANSCRIPTION FACTOR (EUROFUNG)"/>
    <property type="match status" value="1"/>
</dbReference>
<evidence type="ECO:0000256" key="4">
    <source>
        <dbReference type="ARBA" id="ARBA00023163"/>
    </source>
</evidence>
<dbReference type="Proteomes" id="UP000186955">
    <property type="component" value="Unassembled WGS sequence"/>
</dbReference>
<dbReference type="AlphaFoldDB" id="A0A1Q5UM14"/>
<dbReference type="EMBL" id="MNBE01000128">
    <property type="protein sequence ID" value="OKP13535.1"/>
    <property type="molecule type" value="Genomic_DNA"/>
</dbReference>
<keyword evidence="4" id="KW-0804">Transcription</keyword>
<comment type="caution">
    <text evidence="7">The sequence shown here is derived from an EMBL/GenBank/DDBJ whole genome shotgun (WGS) entry which is preliminary data.</text>
</comment>
<keyword evidence="5" id="KW-0539">Nucleus</keyword>
<sequence>MKCSRVEALEKKVDLLMSQLVTLTRQNGQISPDTSYPPTKELDSSVDPELDSTDMATLLDAAQDPSHGRAPPTSSILEGQPSIVDRGLLSEAEAERLVTTFKLELVPIFPFVLIANSATAASLKDREPFLFLCVVAATMGSAHPLRKTVADEIMKHVTLRVVARSERNLELLRGLLVHCIIQRSKELIHIIRSLPASEIAQMTIMSSARVCAAVGYIPSAVFTLLNIIANTTDSTLEAQLQAIVQEADYPNVVTELANALETRCGEMSTAEKEMDIVGSLCLKMRLLARCYPYQIRATVGGGPSQDSMQDTSTMAVPANEHAMMPQIWPSTYGDPGDIFPIDDIQWDSLLNEFTGFS</sequence>
<proteinExistence type="predicted"/>
<dbReference type="GO" id="GO:0005634">
    <property type="term" value="C:nucleus"/>
    <property type="evidence" value="ECO:0007669"/>
    <property type="project" value="UniProtKB-SubCell"/>
</dbReference>
<evidence type="ECO:0000256" key="6">
    <source>
        <dbReference type="SAM" id="MobiDB-lite"/>
    </source>
</evidence>
<evidence type="ECO:0000256" key="3">
    <source>
        <dbReference type="ARBA" id="ARBA00023125"/>
    </source>
</evidence>
<evidence type="ECO:0000256" key="5">
    <source>
        <dbReference type="ARBA" id="ARBA00023242"/>
    </source>
</evidence>
<name>A0A1Q5UM14_9EURO</name>
<reference evidence="7 8" key="1">
    <citation type="submission" date="2016-10" db="EMBL/GenBank/DDBJ databases">
        <title>Genome sequence of the ascomycete fungus Penicillium subrubescens.</title>
        <authorList>
            <person name="De Vries R.P."/>
            <person name="Peng M."/>
            <person name="Dilokpimol A."/>
            <person name="Hilden K."/>
            <person name="Makela M.R."/>
            <person name="Grigoriev I."/>
            <person name="Riley R."/>
            <person name="Granchi Z."/>
        </authorList>
    </citation>
    <scope>NUCLEOTIDE SEQUENCE [LARGE SCALE GENOMIC DNA]</scope>
    <source>
        <strain evidence="7 8">CBS 132785</strain>
    </source>
</reference>
<evidence type="ECO:0000313" key="8">
    <source>
        <dbReference type="Proteomes" id="UP000186955"/>
    </source>
</evidence>
<evidence type="ECO:0000313" key="7">
    <source>
        <dbReference type="EMBL" id="OKP13535.1"/>
    </source>
</evidence>
<dbReference type="GO" id="GO:0000976">
    <property type="term" value="F:transcription cis-regulatory region binding"/>
    <property type="evidence" value="ECO:0007669"/>
    <property type="project" value="TreeGrafter"/>
</dbReference>
<feature type="region of interest" description="Disordered" evidence="6">
    <location>
        <begin position="28"/>
        <end position="49"/>
    </location>
</feature>
<dbReference type="PANTHER" id="PTHR31845">
    <property type="entry name" value="FINGER DOMAIN PROTEIN, PUTATIVE-RELATED"/>
    <property type="match status" value="1"/>
</dbReference>
<keyword evidence="3" id="KW-0238">DNA-binding</keyword>
<protein>
    <recommendedName>
        <fullName evidence="9">Transcription factor domain-containing protein</fullName>
    </recommendedName>
</protein>
<dbReference type="STRING" id="1316194.A0A1Q5UM14"/>
<keyword evidence="8" id="KW-1185">Reference proteome</keyword>
<evidence type="ECO:0000256" key="1">
    <source>
        <dbReference type="ARBA" id="ARBA00004123"/>
    </source>
</evidence>
<evidence type="ECO:0000256" key="2">
    <source>
        <dbReference type="ARBA" id="ARBA00023015"/>
    </source>
</evidence>